<dbReference type="GO" id="GO:0003677">
    <property type="term" value="F:DNA binding"/>
    <property type="evidence" value="ECO:0007669"/>
    <property type="project" value="UniProtKB-KW"/>
</dbReference>
<evidence type="ECO:0000313" key="5">
    <source>
        <dbReference type="EMBL" id="SCE90486.1"/>
    </source>
</evidence>
<dbReference type="PRINTS" id="PR00037">
    <property type="entry name" value="HTHLACR"/>
</dbReference>
<dbReference type="InterPro" id="IPR036390">
    <property type="entry name" value="WH_DNA-bd_sf"/>
</dbReference>
<sequence>MLAQQRQAAILERVRATGGVRVSDLAGEFGVSDMTIRRDLEALHERGLLAKVHGGATTAEPSSTDEPGFHAKSVRQLPEKAAIADHAAQLVRPGAAVALSAGTTTAELARRLVDVPGLTVVTNSLPVAEILHAGGRPDQTVVLTGGVRTPSDALVGPLAVGAVRSLHLDLLFLGVHGITERAGFTTPNLMEAETDRALVAAADRLVVLADHTKWGTVGISSIVELAAAHVLVSDDRLPPPARRVLGEQVGELIMVKATGAGRATRTPTSEGTAS</sequence>
<dbReference type="SMART" id="SM01134">
    <property type="entry name" value="DeoRC"/>
    <property type="match status" value="1"/>
</dbReference>
<dbReference type="InterPro" id="IPR014036">
    <property type="entry name" value="DeoR-like_C"/>
</dbReference>
<dbReference type="InterPro" id="IPR018356">
    <property type="entry name" value="Tscrpt_reg_HTH_DeoR_CS"/>
</dbReference>
<dbReference type="SUPFAM" id="SSF46785">
    <property type="entry name" value="Winged helix' DNA-binding domain"/>
    <property type="match status" value="1"/>
</dbReference>
<dbReference type="InterPro" id="IPR037171">
    <property type="entry name" value="NagB/RpiA_transferase-like"/>
</dbReference>
<dbReference type="GO" id="GO:0003700">
    <property type="term" value="F:DNA-binding transcription factor activity"/>
    <property type="evidence" value="ECO:0007669"/>
    <property type="project" value="InterPro"/>
</dbReference>
<reference evidence="6" key="1">
    <citation type="submission" date="2016-06" db="EMBL/GenBank/DDBJ databases">
        <authorList>
            <person name="Varghese N."/>
            <person name="Submissions Spin"/>
        </authorList>
    </citation>
    <scope>NUCLEOTIDE SEQUENCE [LARGE SCALE GENOMIC DNA]</scope>
    <source>
        <strain evidence="6">DSM 45160</strain>
    </source>
</reference>
<dbReference type="Gene3D" id="1.10.10.10">
    <property type="entry name" value="Winged helix-like DNA-binding domain superfamily/Winged helix DNA-binding domain"/>
    <property type="match status" value="1"/>
</dbReference>
<dbReference type="RefSeq" id="WP_088987692.1">
    <property type="nucleotide sequence ID" value="NZ_LT607409.1"/>
</dbReference>
<dbReference type="PROSITE" id="PS00894">
    <property type="entry name" value="HTH_DEOR_1"/>
    <property type="match status" value="1"/>
</dbReference>
<name>A0A1C4W2K0_9ACTN</name>
<dbReference type="SMART" id="SM00420">
    <property type="entry name" value="HTH_DEOR"/>
    <property type="match status" value="1"/>
</dbReference>
<dbReference type="InterPro" id="IPR050313">
    <property type="entry name" value="Carb_Metab_HTH_regulators"/>
</dbReference>
<gene>
    <name evidence="5" type="ORF">GA0070612_2063</name>
</gene>
<dbReference type="Proteomes" id="UP000198224">
    <property type="component" value="Chromosome I"/>
</dbReference>
<dbReference type="PANTHER" id="PTHR30363:SF44">
    <property type="entry name" value="AGA OPERON TRANSCRIPTIONAL REPRESSOR-RELATED"/>
    <property type="match status" value="1"/>
</dbReference>
<dbReference type="Gene3D" id="3.40.50.1360">
    <property type="match status" value="1"/>
</dbReference>
<accession>A0A1C4W2K0</accession>
<dbReference type="InterPro" id="IPR036388">
    <property type="entry name" value="WH-like_DNA-bd_sf"/>
</dbReference>
<dbReference type="eggNOG" id="COG1349">
    <property type="taxonomic scope" value="Bacteria"/>
</dbReference>
<dbReference type="AlphaFoldDB" id="A0A1C4W2K0"/>
<keyword evidence="2" id="KW-0238">DNA-binding</keyword>
<evidence type="ECO:0000256" key="3">
    <source>
        <dbReference type="ARBA" id="ARBA00023163"/>
    </source>
</evidence>
<evidence type="ECO:0000256" key="2">
    <source>
        <dbReference type="ARBA" id="ARBA00023125"/>
    </source>
</evidence>
<feature type="domain" description="HTH deoR-type" evidence="4">
    <location>
        <begin position="3"/>
        <end position="58"/>
    </location>
</feature>
<evidence type="ECO:0000256" key="1">
    <source>
        <dbReference type="ARBA" id="ARBA00023015"/>
    </source>
</evidence>
<keyword evidence="3" id="KW-0804">Transcription</keyword>
<dbReference type="EMBL" id="LT607409">
    <property type="protein sequence ID" value="SCE90486.1"/>
    <property type="molecule type" value="Genomic_DNA"/>
</dbReference>
<protein>
    <submittedName>
        <fullName evidence="5">Transcriptional regulator, DeoR family</fullName>
    </submittedName>
</protein>
<keyword evidence="1" id="KW-0805">Transcription regulation</keyword>
<evidence type="ECO:0000259" key="4">
    <source>
        <dbReference type="PROSITE" id="PS51000"/>
    </source>
</evidence>
<dbReference type="Pfam" id="PF00455">
    <property type="entry name" value="DeoRC"/>
    <property type="match status" value="1"/>
</dbReference>
<keyword evidence="6" id="KW-1185">Reference proteome</keyword>
<proteinExistence type="predicted"/>
<dbReference type="SUPFAM" id="SSF100950">
    <property type="entry name" value="NagB/RpiA/CoA transferase-like"/>
    <property type="match status" value="1"/>
</dbReference>
<dbReference type="PANTHER" id="PTHR30363">
    <property type="entry name" value="HTH-TYPE TRANSCRIPTIONAL REGULATOR SRLR-RELATED"/>
    <property type="match status" value="1"/>
</dbReference>
<dbReference type="InterPro" id="IPR001034">
    <property type="entry name" value="DeoR_HTH"/>
</dbReference>
<dbReference type="PROSITE" id="PS51000">
    <property type="entry name" value="HTH_DEOR_2"/>
    <property type="match status" value="1"/>
</dbReference>
<organism evidence="5 6">
    <name type="scientific">Micromonospora chokoriensis</name>
    <dbReference type="NCBI Taxonomy" id="356851"/>
    <lineage>
        <taxon>Bacteria</taxon>
        <taxon>Bacillati</taxon>
        <taxon>Actinomycetota</taxon>
        <taxon>Actinomycetes</taxon>
        <taxon>Micromonosporales</taxon>
        <taxon>Micromonosporaceae</taxon>
        <taxon>Micromonospora</taxon>
    </lineage>
</organism>
<evidence type="ECO:0000313" key="6">
    <source>
        <dbReference type="Proteomes" id="UP000198224"/>
    </source>
</evidence>
<dbReference type="Pfam" id="PF08220">
    <property type="entry name" value="HTH_DeoR"/>
    <property type="match status" value="1"/>
</dbReference>